<comment type="caution">
    <text evidence="1">The sequence shown here is derived from an EMBL/GenBank/DDBJ whole genome shotgun (WGS) entry which is preliminary data.</text>
</comment>
<dbReference type="AlphaFoldDB" id="A0A0F8Y7W6"/>
<organism evidence="1">
    <name type="scientific">marine sediment metagenome</name>
    <dbReference type="NCBI Taxonomy" id="412755"/>
    <lineage>
        <taxon>unclassified sequences</taxon>
        <taxon>metagenomes</taxon>
        <taxon>ecological metagenomes</taxon>
    </lineage>
</organism>
<evidence type="ECO:0000313" key="1">
    <source>
        <dbReference type="EMBL" id="KKK69745.1"/>
    </source>
</evidence>
<protein>
    <submittedName>
        <fullName evidence="1">Uncharacterized protein</fullName>
    </submittedName>
</protein>
<dbReference type="EMBL" id="LAZR01058505">
    <property type="protein sequence ID" value="KKK69745.1"/>
    <property type="molecule type" value="Genomic_DNA"/>
</dbReference>
<accession>A0A0F8Y7W6</accession>
<gene>
    <name evidence="1" type="ORF">LCGC14_2930970</name>
</gene>
<proteinExistence type="predicted"/>
<feature type="non-terminal residue" evidence="1">
    <location>
        <position position="278"/>
    </location>
</feature>
<name>A0A0F8Y7W6_9ZZZZ</name>
<reference evidence="1" key="1">
    <citation type="journal article" date="2015" name="Nature">
        <title>Complex archaea that bridge the gap between prokaryotes and eukaryotes.</title>
        <authorList>
            <person name="Spang A."/>
            <person name="Saw J.H."/>
            <person name="Jorgensen S.L."/>
            <person name="Zaremba-Niedzwiedzka K."/>
            <person name="Martijn J."/>
            <person name="Lind A.E."/>
            <person name="van Eijk R."/>
            <person name="Schleper C."/>
            <person name="Guy L."/>
            <person name="Ettema T.J."/>
        </authorList>
    </citation>
    <scope>NUCLEOTIDE SEQUENCE</scope>
</reference>
<sequence>MQMAAGNDNLAVWCIRMKSEGTNLITNGIFDDATGWTQTGDWSITGGEATYTYSANASGDLTITVAAVSAVAYVLEYEVTTVTQDGFTLSLEGTGSFVSTVEVFLPITLGQHRVIIPGKASSTLFRLKARSFAGGDVLKIDNVKFRKKEETTYLATETLSLDKTWDGEVLNIDDRNSDIDAFIDVESSGSIGGVSAYHFTISRYSSNTKFDGFHEEFTPAFDGGNLSSMECQVGLVWNTASTDTEITWLMMGRVIDYQHGTKMVIACLQLTEIEIKNL</sequence>